<feature type="transmembrane region" description="Helical" evidence="1">
    <location>
        <begin position="109"/>
        <end position="125"/>
    </location>
</feature>
<evidence type="ECO:0008006" key="4">
    <source>
        <dbReference type="Google" id="ProtNLM"/>
    </source>
</evidence>
<evidence type="ECO:0000313" key="2">
    <source>
        <dbReference type="EMBL" id="SFN31693.1"/>
    </source>
</evidence>
<feature type="transmembrane region" description="Helical" evidence="1">
    <location>
        <begin position="286"/>
        <end position="306"/>
    </location>
</feature>
<dbReference type="Proteomes" id="UP000198575">
    <property type="component" value="Unassembled WGS sequence"/>
</dbReference>
<feature type="transmembrane region" description="Helical" evidence="1">
    <location>
        <begin position="131"/>
        <end position="151"/>
    </location>
</feature>
<feature type="transmembrane region" description="Helical" evidence="1">
    <location>
        <begin position="81"/>
        <end position="102"/>
    </location>
</feature>
<dbReference type="EMBL" id="FOVF01000014">
    <property type="protein sequence ID" value="SFN31693.1"/>
    <property type="molecule type" value="Genomic_DNA"/>
</dbReference>
<feature type="transmembrane region" description="Helical" evidence="1">
    <location>
        <begin position="209"/>
        <end position="229"/>
    </location>
</feature>
<name>A0A1I4Y201_9GAMM</name>
<feature type="transmembrane region" description="Helical" evidence="1">
    <location>
        <begin position="318"/>
        <end position="336"/>
    </location>
</feature>
<keyword evidence="3" id="KW-1185">Reference proteome</keyword>
<dbReference type="AlphaFoldDB" id="A0A1I4Y201"/>
<evidence type="ECO:0000256" key="1">
    <source>
        <dbReference type="SAM" id="Phobius"/>
    </source>
</evidence>
<proteinExistence type="predicted"/>
<evidence type="ECO:0000313" key="3">
    <source>
        <dbReference type="Proteomes" id="UP000198575"/>
    </source>
</evidence>
<sequence>MTYRCRRQALTKQGANLGKVATTRPEPIEWDSEETAPESIRLFERHPAEEPIAFEYYRAQFGLQQIVYSYLSRTLGLTTLAQLQTIPAILTALVLAGLFFTYLQLYNRLFAVLFLLSLACAPYFLSMARNLYWNPYLMLAPALAAAFLYQARTRTGQGLLLGLIGLLMMLKCLSSYEYLTSVTLLACSVLLVAPMFGDPEARPRWKLAAAVFAVCVVGFVAAFLIHASVRGDTLLAGIRNIYVEDIARRTFGDPNSFAGETGESLRASVWDVLKIYFFEYPGRRTMIVPGKVFLGLFALSIAGIGYKFLTRHPLARRDAYTFVVFLLVPLSWFILAKGHSFTQTHINFVLWYVGFMPALLFVAWSAVASGLAAIMNRRNQAF</sequence>
<keyword evidence="1" id="KW-1133">Transmembrane helix</keyword>
<accession>A0A1I4Y201</accession>
<gene>
    <name evidence="2" type="ORF">SAMN05216289_1142</name>
</gene>
<feature type="transmembrane region" description="Helical" evidence="1">
    <location>
        <begin position="182"/>
        <end position="197"/>
    </location>
</feature>
<dbReference type="RefSeq" id="WP_092407802.1">
    <property type="nucleotide sequence ID" value="NZ_FOVF01000014.1"/>
</dbReference>
<organism evidence="2 3">
    <name type="scientific">Dokdonella immobilis</name>
    <dbReference type="NCBI Taxonomy" id="578942"/>
    <lineage>
        <taxon>Bacteria</taxon>
        <taxon>Pseudomonadati</taxon>
        <taxon>Pseudomonadota</taxon>
        <taxon>Gammaproteobacteria</taxon>
        <taxon>Lysobacterales</taxon>
        <taxon>Rhodanobacteraceae</taxon>
        <taxon>Dokdonella</taxon>
    </lineage>
</organism>
<keyword evidence="1" id="KW-0812">Transmembrane</keyword>
<feature type="transmembrane region" description="Helical" evidence="1">
    <location>
        <begin position="348"/>
        <end position="374"/>
    </location>
</feature>
<reference evidence="2 3" key="1">
    <citation type="submission" date="2016-10" db="EMBL/GenBank/DDBJ databases">
        <authorList>
            <person name="de Groot N.N."/>
        </authorList>
    </citation>
    <scope>NUCLEOTIDE SEQUENCE [LARGE SCALE GENOMIC DNA]</scope>
    <source>
        <strain evidence="2 3">CGMCC 1.7659</strain>
    </source>
</reference>
<keyword evidence="1" id="KW-0472">Membrane</keyword>
<protein>
    <recommendedName>
        <fullName evidence="4">Dolichyl-phosphate-mannose-protein mannosyltransferase</fullName>
    </recommendedName>
</protein>
<dbReference type="OrthoDB" id="9133572at2"/>